<dbReference type="PRINTS" id="PR00081">
    <property type="entry name" value="GDHRDH"/>
</dbReference>
<dbReference type="Pfam" id="PF13561">
    <property type="entry name" value="adh_short_C2"/>
    <property type="match status" value="1"/>
</dbReference>
<keyword evidence="3" id="KW-0560">Oxidoreductase</keyword>
<dbReference type="KEGG" id="sch:Sphch_2102"/>
<reference evidence="3 4" key="1">
    <citation type="submission" date="2011-05" db="EMBL/GenBank/DDBJ databases">
        <title>Complete sequence of chromosome 1 of Sphingobium chlorophenolicum L-1.</title>
        <authorList>
            <consortium name="US DOE Joint Genome Institute"/>
            <person name="Lucas S."/>
            <person name="Han J."/>
            <person name="Lapidus A."/>
            <person name="Cheng J.-F."/>
            <person name="Goodwin L."/>
            <person name="Pitluck S."/>
            <person name="Peters L."/>
            <person name="Daligault H."/>
            <person name="Han C."/>
            <person name="Tapia R."/>
            <person name="Land M."/>
            <person name="Hauser L."/>
            <person name="Kyrpides N."/>
            <person name="Ivanova N."/>
            <person name="Pagani I."/>
            <person name="Turner P."/>
            <person name="Copley S."/>
            <person name="Woyke T."/>
        </authorList>
    </citation>
    <scope>NUCLEOTIDE SEQUENCE [LARGE SCALE GENOMIC DNA]</scope>
    <source>
        <strain evidence="3 4">L-1</strain>
    </source>
</reference>
<evidence type="ECO:0000313" key="4">
    <source>
        <dbReference type="Proteomes" id="UP000007150"/>
    </source>
</evidence>
<gene>
    <name evidence="3" type="ORF">Sphch_2102</name>
</gene>
<dbReference type="PROSITE" id="PS00061">
    <property type="entry name" value="ADH_SHORT"/>
    <property type="match status" value="1"/>
</dbReference>
<accession>F6EW82</accession>
<comment type="catalytic activity">
    <reaction evidence="2">
        <text>2,5-dichlorocyclohexa-2,5-dien-1,4-diol + NAD(+) = 2,5-dichlorohydroquinone + NADH + H(+)</text>
        <dbReference type="Rhea" id="RHEA:15741"/>
        <dbReference type="ChEBI" id="CHEBI:15378"/>
        <dbReference type="ChEBI" id="CHEBI:27545"/>
        <dbReference type="ChEBI" id="CHEBI:28975"/>
        <dbReference type="ChEBI" id="CHEBI:57540"/>
        <dbReference type="ChEBI" id="CHEBI:57945"/>
    </reaction>
</comment>
<evidence type="ECO:0000256" key="2">
    <source>
        <dbReference type="ARBA" id="ARBA00051383"/>
    </source>
</evidence>
<proteinExistence type="inferred from homology"/>
<keyword evidence="4" id="KW-1185">Reference proteome</keyword>
<dbReference type="PANTHER" id="PTHR43943">
    <property type="entry name" value="DEHYDROGENASE/REDUCTASE (SDR FAMILY) MEMBER 4"/>
    <property type="match status" value="1"/>
</dbReference>
<dbReference type="GO" id="GO:0004090">
    <property type="term" value="F:carbonyl reductase (NADPH) activity"/>
    <property type="evidence" value="ECO:0007669"/>
    <property type="project" value="UniProtKB-EC"/>
</dbReference>
<evidence type="ECO:0000313" key="3">
    <source>
        <dbReference type="EMBL" id="AEG49776.1"/>
    </source>
</evidence>
<organism evidence="3 4">
    <name type="scientific">Sphingobium chlorophenolicum L-1</name>
    <dbReference type="NCBI Taxonomy" id="690566"/>
    <lineage>
        <taxon>Bacteria</taxon>
        <taxon>Pseudomonadati</taxon>
        <taxon>Pseudomonadota</taxon>
        <taxon>Alphaproteobacteria</taxon>
        <taxon>Sphingomonadales</taxon>
        <taxon>Sphingomonadaceae</taxon>
        <taxon>Sphingobium</taxon>
    </lineage>
</organism>
<dbReference type="InterPro" id="IPR020904">
    <property type="entry name" value="Sc_DH/Rdtase_CS"/>
</dbReference>
<dbReference type="EMBL" id="CP002798">
    <property type="protein sequence ID" value="AEG49776.1"/>
    <property type="molecule type" value="Genomic_DNA"/>
</dbReference>
<comment type="similarity">
    <text evidence="1">Belongs to the short-chain dehydrogenases/reductases (SDR) family.</text>
</comment>
<dbReference type="NCBIfam" id="NF005559">
    <property type="entry name" value="PRK07231.1"/>
    <property type="match status" value="1"/>
</dbReference>
<evidence type="ECO:0000256" key="1">
    <source>
        <dbReference type="ARBA" id="ARBA00006484"/>
    </source>
</evidence>
<dbReference type="InterPro" id="IPR036291">
    <property type="entry name" value="NAD(P)-bd_dom_sf"/>
</dbReference>
<dbReference type="CDD" id="cd05233">
    <property type="entry name" value="SDR_c"/>
    <property type="match status" value="1"/>
</dbReference>
<dbReference type="PRINTS" id="PR00080">
    <property type="entry name" value="SDRFAMILY"/>
</dbReference>
<dbReference type="Proteomes" id="UP000007150">
    <property type="component" value="Chromosome 1"/>
</dbReference>
<dbReference type="GO" id="GO:0018502">
    <property type="term" value="F:2,5-dichloro-2,5-cyclohexadiene-1,4-diol dehydrogenase activity"/>
    <property type="evidence" value="ECO:0007669"/>
    <property type="project" value="RHEA"/>
</dbReference>
<dbReference type="HOGENOM" id="CLU_010194_1_1_5"/>
<dbReference type="AlphaFoldDB" id="F6EW82"/>
<dbReference type="FunFam" id="3.40.50.720:FF:000084">
    <property type="entry name" value="Short-chain dehydrogenase reductase"/>
    <property type="match status" value="1"/>
</dbReference>
<protein>
    <submittedName>
        <fullName evidence="3">Carbonyl reductase (NADPH)</fullName>
        <ecNumber evidence="3">1.1.1.184</ecNumber>
    </submittedName>
</protein>
<dbReference type="PANTHER" id="PTHR43943:SF2">
    <property type="entry name" value="DEHYDROGENASE_REDUCTASE 4"/>
    <property type="match status" value="1"/>
</dbReference>
<dbReference type="SUPFAM" id="SSF51735">
    <property type="entry name" value="NAD(P)-binding Rossmann-fold domains"/>
    <property type="match status" value="1"/>
</dbReference>
<sequence length="263" mass="27864">MTEEAASFQNGGGLFDLSGKVAVITGSSRGIGRAIAEHFADHGACVVISSRKPVPCEEVAAAINARHPGRAIAVPADISSKEDLSHLTERARQAFGKIDILVCNAATNPYFGSQLEIEDAVFRKVLDNNIVSNHWLIQLVASEMRERREGAIIFVSSIGGFRGTAVGGAYTISKAADMQLARNYAHELGPDNIRVNCIAPGLVRTDFARVLWMGPYGEERAATSALRRLGEPADVAGIAVYLASKAGAWTTGQTIIVDGGALC</sequence>
<name>F6EW82_SPHCR</name>
<dbReference type="InterPro" id="IPR002347">
    <property type="entry name" value="SDR_fam"/>
</dbReference>
<dbReference type="STRING" id="690566.Sphch_2102"/>
<dbReference type="RefSeq" id="WP_013848020.1">
    <property type="nucleotide sequence ID" value="NC_015593.1"/>
</dbReference>
<dbReference type="EC" id="1.1.1.184" evidence="3"/>
<dbReference type="Gene3D" id="3.40.50.720">
    <property type="entry name" value="NAD(P)-binding Rossmann-like Domain"/>
    <property type="match status" value="1"/>
</dbReference>